<dbReference type="GeneID" id="63922429"/>
<keyword evidence="3" id="KW-1185">Reference proteome</keyword>
<dbReference type="HOGENOM" id="CLU_2426653_0_0_1"/>
<evidence type="ECO:0008006" key="4">
    <source>
        <dbReference type="Google" id="ProtNLM"/>
    </source>
</evidence>
<evidence type="ECO:0000313" key="3">
    <source>
        <dbReference type="Proteomes" id="UP000030672"/>
    </source>
</evidence>
<evidence type="ECO:0000256" key="1">
    <source>
        <dbReference type="SAM" id="SignalP"/>
    </source>
</evidence>
<sequence length="91" mass="9824">MLILWGVIEACVGVITSSIPTLNAMFSGLWKSGTSATKIRHSTDRYCELPGTGSSPGHSVKLTGIRRETNIVMRSEVVEDGFQESSTGHGW</sequence>
<reference evidence="2 3" key="1">
    <citation type="journal article" date="2014" name="BMC Genomics">
        <title>Genome sequencing of four Aureobasidium pullulans varieties: biotechnological potential, stress tolerance, and description of new species.</title>
        <authorList>
            <person name="Gostin Ar C."/>
            <person name="Ohm R.A."/>
            <person name="Kogej T."/>
            <person name="Sonjak S."/>
            <person name="Turk M."/>
            <person name="Zajc J."/>
            <person name="Zalar P."/>
            <person name="Grube M."/>
            <person name="Sun H."/>
            <person name="Han J."/>
            <person name="Sharma A."/>
            <person name="Chiniquy J."/>
            <person name="Ngan C.Y."/>
            <person name="Lipzen A."/>
            <person name="Barry K."/>
            <person name="Grigoriev I.V."/>
            <person name="Gunde-Cimerman N."/>
        </authorList>
    </citation>
    <scope>NUCLEOTIDE SEQUENCE [LARGE SCALE GENOMIC DNA]</scope>
    <source>
        <strain evidence="2 3">CBS 110374</strain>
    </source>
</reference>
<proteinExistence type="predicted"/>
<organism evidence="2 3">
    <name type="scientific">Aureobasidium melanogenum (strain CBS 110374)</name>
    <name type="common">Aureobasidium pullulans var. melanogenum</name>
    <dbReference type="NCBI Taxonomy" id="1043003"/>
    <lineage>
        <taxon>Eukaryota</taxon>
        <taxon>Fungi</taxon>
        <taxon>Dikarya</taxon>
        <taxon>Ascomycota</taxon>
        <taxon>Pezizomycotina</taxon>
        <taxon>Dothideomycetes</taxon>
        <taxon>Dothideomycetidae</taxon>
        <taxon>Dothideales</taxon>
        <taxon>Saccotheciaceae</taxon>
        <taxon>Aureobasidium</taxon>
    </lineage>
</organism>
<gene>
    <name evidence="2" type="ORF">M437DRAFT_89435</name>
</gene>
<protein>
    <recommendedName>
        <fullName evidence="4">Secreted protein</fullName>
    </recommendedName>
</protein>
<dbReference type="Proteomes" id="UP000030672">
    <property type="component" value="Unassembled WGS sequence"/>
</dbReference>
<dbReference type="EMBL" id="KL584969">
    <property type="protein sequence ID" value="KEQ57456.1"/>
    <property type="molecule type" value="Genomic_DNA"/>
</dbReference>
<feature type="signal peptide" evidence="1">
    <location>
        <begin position="1"/>
        <end position="17"/>
    </location>
</feature>
<name>A0A074W4D7_AURM1</name>
<feature type="chain" id="PRO_5001702537" description="Secreted protein" evidence="1">
    <location>
        <begin position="18"/>
        <end position="91"/>
    </location>
</feature>
<accession>A0A074W4D7</accession>
<dbReference type="AlphaFoldDB" id="A0A074W4D7"/>
<dbReference type="RefSeq" id="XP_040874480.1">
    <property type="nucleotide sequence ID" value="XM_041029056.1"/>
</dbReference>
<evidence type="ECO:0000313" key="2">
    <source>
        <dbReference type="EMBL" id="KEQ57456.1"/>
    </source>
</evidence>
<keyword evidence="1" id="KW-0732">Signal</keyword>